<dbReference type="Proteomes" id="UP000317178">
    <property type="component" value="Chromosome"/>
</dbReference>
<evidence type="ECO:0000256" key="6">
    <source>
        <dbReference type="ARBA" id="ARBA00023004"/>
    </source>
</evidence>
<dbReference type="PRINTS" id="PR00463">
    <property type="entry name" value="EP450I"/>
</dbReference>
<evidence type="ECO:0000256" key="5">
    <source>
        <dbReference type="ARBA" id="ARBA00023002"/>
    </source>
</evidence>
<proteinExistence type="inferred from homology"/>
<keyword evidence="5 9" id="KW-0560">Oxidoreductase</keyword>
<sequence length="426" mass="49182">MTAIPSNHRIDSAFQFIQTGYQFIPNECDRLETNIFETRFFGKKTICLRGPKAAELFYDETRFERKGVCPVRLVKTLFGKGGVQGLDDTDHRQRKEMMMSLMSEERIDELSQHMHKHLDQQSAQWETQNRVEILDAMHHVLSHAICEWCGIDPTQQDMEKVTQDMAMMVDGSGGVGPRHWKARRARKRGDRWAGQLIEQTRAGKLNPPEDSALWVFAKHQDRKGNLLPAQVAGVDLQNIIRPTIAIARWIMFAVHAMHTQPQAFQELKANSDIDAADRFGEEVRRYYPFFPMVAARTRSAFEWNGYEFPAKTRVFLDLYGTTHHPHYWSNPDDFIPDRFLSDIDRKFTMIPQGGGDYHQNHRCAGEFITRRLLRDAVRYMADQVDFEVPAQNLSISMTRIPAEPADRMLLSNVRKRVPSDTPAYVG</sequence>
<comment type="cofactor">
    <cofactor evidence="1 8">
        <name>heme</name>
        <dbReference type="ChEBI" id="CHEBI:30413"/>
    </cofactor>
</comment>
<dbReference type="RefSeq" id="WP_144995058.1">
    <property type="nucleotide sequence ID" value="NZ_CP036281.1"/>
</dbReference>
<dbReference type="OrthoDB" id="9789468at2"/>
<dbReference type="GO" id="GO:0004601">
    <property type="term" value="F:peroxidase activity"/>
    <property type="evidence" value="ECO:0007669"/>
    <property type="project" value="UniProtKB-KW"/>
</dbReference>
<dbReference type="EC" id="1.11.2.4" evidence="9"/>
<dbReference type="KEGG" id="plon:Pla110_17310"/>
<evidence type="ECO:0000256" key="7">
    <source>
        <dbReference type="ARBA" id="ARBA00023033"/>
    </source>
</evidence>
<dbReference type="PANTHER" id="PTHR24286">
    <property type="entry name" value="CYTOCHROME P450 26"/>
    <property type="match status" value="1"/>
</dbReference>
<reference evidence="9 10" key="1">
    <citation type="submission" date="2019-02" db="EMBL/GenBank/DDBJ databases">
        <title>Deep-cultivation of Planctomycetes and their phenomic and genomic characterization uncovers novel biology.</title>
        <authorList>
            <person name="Wiegand S."/>
            <person name="Jogler M."/>
            <person name="Boedeker C."/>
            <person name="Pinto D."/>
            <person name="Vollmers J."/>
            <person name="Rivas-Marin E."/>
            <person name="Kohn T."/>
            <person name="Peeters S.H."/>
            <person name="Heuer A."/>
            <person name="Rast P."/>
            <person name="Oberbeckmann S."/>
            <person name="Bunk B."/>
            <person name="Jeske O."/>
            <person name="Meyerdierks A."/>
            <person name="Storesund J.E."/>
            <person name="Kallscheuer N."/>
            <person name="Luecker S."/>
            <person name="Lage O.M."/>
            <person name="Pohl T."/>
            <person name="Merkel B.J."/>
            <person name="Hornburger P."/>
            <person name="Mueller R.-W."/>
            <person name="Bruemmer F."/>
            <person name="Labrenz M."/>
            <person name="Spormann A.M."/>
            <person name="Op den Camp H."/>
            <person name="Overmann J."/>
            <person name="Amann R."/>
            <person name="Jetten M.S.M."/>
            <person name="Mascher T."/>
            <person name="Medema M.H."/>
            <person name="Devos D.P."/>
            <person name="Kaster A.-K."/>
            <person name="Ovreas L."/>
            <person name="Rohde M."/>
            <person name="Galperin M.Y."/>
            <person name="Jogler C."/>
        </authorList>
    </citation>
    <scope>NUCLEOTIDE SEQUENCE [LARGE SCALE GENOMIC DNA]</scope>
    <source>
        <strain evidence="9 10">Pla110</strain>
    </source>
</reference>
<evidence type="ECO:0000256" key="1">
    <source>
        <dbReference type="ARBA" id="ARBA00001971"/>
    </source>
</evidence>
<dbReference type="PANTHER" id="PTHR24286:SF24">
    <property type="entry name" value="LANOSTEROL 14-ALPHA DEMETHYLASE"/>
    <property type="match status" value="1"/>
</dbReference>
<gene>
    <name evidence="9" type="primary">cypC</name>
    <name evidence="9" type="ORF">Pla110_17310</name>
</gene>
<evidence type="ECO:0000256" key="8">
    <source>
        <dbReference type="PIRSR" id="PIRSR602401-1"/>
    </source>
</evidence>
<evidence type="ECO:0000256" key="3">
    <source>
        <dbReference type="ARBA" id="ARBA00022617"/>
    </source>
</evidence>
<keyword evidence="3 8" id="KW-0349">Heme</keyword>
<dbReference type="InterPro" id="IPR001128">
    <property type="entry name" value="Cyt_P450"/>
</dbReference>
<dbReference type="GO" id="GO:0004497">
    <property type="term" value="F:monooxygenase activity"/>
    <property type="evidence" value="ECO:0007669"/>
    <property type="project" value="UniProtKB-KW"/>
</dbReference>
<accession>A0A518CLA8</accession>
<evidence type="ECO:0000256" key="2">
    <source>
        <dbReference type="ARBA" id="ARBA00010617"/>
    </source>
</evidence>
<dbReference type="Gene3D" id="1.10.630.10">
    <property type="entry name" value="Cytochrome P450"/>
    <property type="match status" value="1"/>
</dbReference>
<feature type="binding site" description="axial binding residue" evidence="8">
    <location>
        <position position="363"/>
    </location>
    <ligand>
        <name>heme</name>
        <dbReference type="ChEBI" id="CHEBI:30413"/>
    </ligand>
    <ligandPart>
        <name>Fe</name>
        <dbReference type="ChEBI" id="CHEBI:18248"/>
    </ligandPart>
</feature>
<dbReference type="Pfam" id="PF00067">
    <property type="entry name" value="p450"/>
    <property type="match status" value="1"/>
</dbReference>
<keyword evidence="4 8" id="KW-0479">Metal-binding</keyword>
<dbReference type="SUPFAM" id="SSF48264">
    <property type="entry name" value="Cytochrome P450"/>
    <property type="match status" value="1"/>
</dbReference>
<evidence type="ECO:0000313" key="9">
    <source>
        <dbReference type="EMBL" id="QDU80009.1"/>
    </source>
</evidence>
<organism evidence="9 10">
    <name type="scientific">Polystyrenella longa</name>
    <dbReference type="NCBI Taxonomy" id="2528007"/>
    <lineage>
        <taxon>Bacteria</taxon>
        <taxon>Pseudomonadati</taxon>
        <taxon>Planctomycetota</taxon>
        <taxon>Planctomycetia</taxon>
        <taxon>Planctomycetales</taxon>
        <taxon>Planctomycetaceae</taxon>
        <taxon>Polystyrenella</taxon>
    </lineage>
</organism>
<dbReference type="GO" id="GO:0020037">
    <property type="term" value="F:heme binding"/>
    <property type="evidence" value="ECO:0007669"/>
    <property type="project" value="InterPro"/>
</dbReference>
<evidence type="ECO:0000313" key="10">
    <source>
        <dbReference type="Proteomes" id="UP000317178"/>
    </source>
</evidence>
<keyword evidence="7" id="KW-0503">Monooxygenase</keyword>
<name>A0A518CLA8_9PLAN</name>
<evidence type="ECO:0000256" key="4">
    <source>
        <dbReference type="ARBA" id="ARBA00022723"/>
    </source>
</evidence>
<dbReference type="CDD" id="cd11067">
    <property type="entry name" value="CYP152"/>
    <property type="match status" value="1"/>
</dbReference>
<comment type="similarity">
    <text evidence="2">Belongs to the cytochrome P450 family.</text>
</comment>
<dbReference type="GO" id="GO:0016705">
    <property type="term" value="F:oxidoreductase activity, acting on paired donors, with incorporation or reduction of molecular oxygen"/>
    <property type="evidence" value="ECO:0007669"/>
    <property type="project" value="InterPro"/>
</dbReference>
<dbReference type="GO" id="GO:0005506">
    <property type="term" value="F:iron ion binding"/>
    <property type="evidence" value="ECO:0007669"/>
    <property type="project" value="InterPro"/>
</dbReference>
<keyword evidence="9" id="KW-0575">Peroxidase</keyword>
<protein>
    <submittedName>
        <fullName evidence="9">Fatty-acid peroxygenase</fullName>
        <ecNumber evidence="9">1.11.2.4</ecNumber>
    </submittedName>
</protein>
<dbReference type="AlphaFoldDB" id="A0A518CLA8"/>
<keyword evidence="6 8" id="KW-0408">Iron</keyword>
<dbReference type="InterPro" id="IPR036396">
    <property type="entry name" value="Cyt_P450_sf"/>
</dbReference>
<keyword evidence="10" id="KW-1185">Reference proteome</keyword>
<dbReference type="GO" id="GO:0016125">
    <property type="term" value="P:sterol metabolic process"/>
    <property type="evidence" value="ECO:0007669"/>
    <property type="project" value="TreeGrafter"/>
</dbReference>
<dbReference type="InterPro" id="IPR002401">
    <property type="entry name" value="Cyt_P450_E_grp-I"/>
</dbReference>
<dbReference type="EMBL" id="CP036281">
    <property type="protein sequence ID" value="QDU80009.1"/>
    <property type="molecule type" value="Genomic_DNA"/>
</dbReference>